<evidence type="ECO:0000313" key="1">
    <source>
        <dbReference type="EMBL" id="UQZ83304.1"/>
    </source>
</evidence>
<dbReference type="Proteomes" id="UP001057134">
    <property type="component" value="Chromosome"/>
</dbReference>
<evidence type="ECO:0000313" key="2">
    <source>
        <dbReference type="Proteomes" id="UP001057134"/>
    </source>
</evidence>
<reference evidence="1" key="2">
    <citation type="journal article" date="2021" name="J Anim Sci Technol">
        <title>Complete genome sequence of Paenibacillus konkukensis sp. nov. SK3146 as a potential probiotic strain.</title>
        <authorList>
            <person name="Jung H.I."/>
            <person name="Park S."/>
            <person name="Niu K.M."/>
            <person name="Lee S.W."/>
            <person name="Kothari D."/>
            <person name="Yi K.J."/>
            <person name="Kim S.K."/>
        </authorList>
    </citation>
    <scope>NUCLEOTIDE SEQUENCE</scope>
    <source>
        <strain evidence="1">SK3146</strain>
    </source>
</reference>
<sequence length="145" mass="17705">MQETETKLTTRVITAQDWKDIEQKLTHFYSQVKLVCDGYPITICLERVSQMQNRLRVYVNGVIMGKWFVEDCEERRRFMRPRTKQFRSKKELAKMRRIDKKWAKEWEKRNTYTYYEDGWTSFRSLKSHLIKQNKVIELVVADERS</sequence>
<protein>
    <submittedName>
        <fullName evidence="1">Uncharacterized protein</fullName>
    </submittedName>
</protein>
<dbReference type="RefSeq" id="WP_111153869.1">
    <property type="nucleotide sequence ID" value="NZ_CP027059.1"/>
</dbReference>
<gene>
    <name evidence="1" type="ORF">SK3146_02491</name>
</gene>
<reference evidence="1" key="1">
    <citation type="submission" date="2018-02" db="EMBL/GenBank/DDBJ databases">
        <authorList>
            <person name="Kim S.-K."/>
            <person name="Jung H.-I."/>
            <person name="Lee S.-W."/>
        </authorList>
    </citation>
    <scope>NUCLEOTIDE SEQUENCE</scope>
    <source>
        <strain evidence="1">SK3146</strain>
    </source>
</reference>
<name>A0ABY4RLH1_9BACL</name>
<accession>A0ABY4RLH1</accession>
<proteinExistence type="predicted"/>
<dbReference type="EMBL" id="CP027059">
    <property type="protein sequence ID" value="UQZ83304.1"/>
    <property type="molecule type" value="Genomic_DNA"/>
</dbReference>
<keyword evidence="2" id="KW-1185">Reference proteome</keyword>
<organism evidence="1 2">
    <name type="scientific">Paenibacillus konkukensis</name>
    <dbReference type="NCBI Taxonomy" id="2020716"/>
    <lineage>
        <taxon>Bacteria</taxon>
        <taxon>Bacillati</taxon>
        <taxon>Bacillota</taxon>
        <taxon>Bacilli</taxon>
        <taxon>Bacillales</taxon>
        <taxon>Paenibacillaceae</taxon>
        <taxon>Paenibacillus</taxon>
    </lineage>
</organism>